<keyword evidence="1" id="KW-0238">DNA-binding</keyword>
<dbReference type="PROSITE" id="PS51253">
    <property type="entry name" value="HTH_CENPB"/>
    <property type="match status" value="1"/>
</dbReference>
<keyword evidence="2" id="KW-0175">Coiled coil</keyword>
<evidence type="ECO:0000313" key="4">
    <source>
        <dbReference type="EMBL" id="CAI6357342.1"/>
    </source>
</evidence>
<evidence type="ECO:0000259" key="3">
    <source>
        <dbReference type="PROSITE" id="PS51253"/>
    </source>
</evidence>
<dbReference type="SMART" id="SM00674">
    <property type="entry name" value="CENPB"/>
    <property type="match status" value="1"/>
</dbReference>
<evidence type="ECO:0000256" key="1">
    <source>
        <dbReference type="ARBA" id="ARBA00023125"/>
    </source>
</evidence>
<dbReference type="Proteomes" id="UP001160148">
    <property type="component" value="Unassembled WGS sequence"/>
</dbReference>
<dbReference type="InterPro" id="IPR011011">
    <property type="entry name" value="Znf_FYVE_PHD"/>
</dbReference>
<sequence length="734" mass="83430">MPEKRENFCHLNITVAVNAVINYGLSKKAAAKKFGGSRSTLQFRLKNLNGKTSCGPATVLSDKEEELLQTWIIESCKKGFPRRKEDLQMSVKQFLDINNRQTAFKNNMPGNGWYRAFMQRHPLISVRTSEHVTTASACVSEKDIKKWFSDIHQYLVDEKLDDILQDPTRLFNGDETGFSLCPKTKSVLAPKGTKDIYEVAVGNAKENLTVMFTFNAAGDMCHPMVIYNYQRIPQDIVNSVPPNWGIGHSESGWMKSEVFYECIANIFYPFVVEKGIKFPIILFVDGHKSHLTYQLSELCSSLNIILIALYPNSTRILQPADVAAFRPLKSGWKKGVFEWRKDNNLSTAVTKKDFAPILKKVIDETVKAETLINGFKACGLYPWNPDSIGLKKCLGTNTKKTELVNKINNTQYQCPLTLEQFCNTVSPECIKKFENFNDIVKSNVISEEFHALYKLYQLLKSNYKNLLSSGVKCISEAGEQNLLDLIEDQNEVTIIDDSFFDSSKEGFQDAIEQDKMDVCVEANKEKTGFICNEIENTRKQDEIEICIEENVVTPRHINGKTFQISPLESCLVWLHQLLQKVKSKEDKKKQIELEKENRKKYRLSNRLVKLNSVNDKKLKTVTKSKVVRNIFQKDIVYKKKPSETVTSGVLAESLCVDIAPNIVEEIDNDILTTYVTVGLCFSCGRNLSEFLKGVDCAFCSHMYHLKCLTTDEFCGIGENEPILFICKICQKDLN</sequence>
<gene>
    <name evidence="4" type="ORF">MEUPH1_LOCUS12977</name>
</gene>
<dbReference type="AlphaFoldDB" id="A0AAV0WP37"/>
<dbReference type="SUPFAM" id="SSF57903">
    <property type="entry name" value="FYVE/PHD zinc finger"/>
    <property type="match status" value="1"/>
</dbReference>
<dbReference type="PANTHER" id="PTHR19303:SF74">
    <property type="entry name" value="POGO TRANSPOSABLE ELEMENT WITH KRAB DOMAIN"/>
    <property type="match status" value="1"/>
</dbReference>
<organism evidence="4 5">
    <name type="scientific">Macrosiphum euphorbiae</name>
    <name type="common">potato aphid</name>
    <dbReference type="NCBI Taxonomy" id="13131"/>
    <lineage>
        <taxon>Eukaryota</taxon>
        <taxon>Metazoa</taxon>
        <taxon>Ecdysozoa</taxon>
        <taxon>Arthropoda</taxon>
        <taxon>Hexapoda</taxon>
        <taxon>Insecta</taxon>
        <taxon>Pterygota</taxon>
        <taxon>Neoptera</taxon>
        <taxon>Paraneoptera</taxon>
        <taxon>Hemiptera</taxon>
        <taxon>Sternorrhyncha</taxon>
        <taxon>Aphidomorpha</taxon>
        <taxon>Aphidoidea</taxon>
        <taxon>Aphididae</taxon>
        <taxon>Macrosiphini</taxon>
        <taxon>Macrosiphum</taxon>
    </lineage>
</organism>
<dbReference type="PANTHER" id="PTHR19303">
    <property type="entry name" value="TRANSPOSON"/>
    <property type="match status" value="1"/>
</dbReference>
<evidence type="ECO:0000313" key="5">
    <source>
        <dbReference type="Proteomes" id="UP001160148"/>
    </source>
</evidence>
<name>A0AAV0WP37_9HEMI</name>
<dbReference type="GO" id="GO:0003677">
    <property type="term" value="F:DNA binding"/>
    <property type="evidence" value="ECO:0007669"/>
    <property type="project" value="UniProtKB-KW"/>
</dbReference>
<protein>
    <recommendedName>
        <fullName evidence="3">HTH CENPB-type domain-containing protein</fullName>
    </recommendedName>
</protein>
<proteinExistence type="predicted"/>
<dbReference type="EMBL" id="CARXXK010000002">
    <property type="protein sequence ID" value="CAI6357342.1"/>
    <property type="molecule type" value="Genomic_DNA"/>
</dbReference>
<dbReference type="InterPro" id="IPR004875">
    <property type="entry name" value="DDE_SF_endonuclease_dom"/>
</dbReference>
<dbReference type="Pfam" id="PF03184">
    <property type="entry name" value="DDE_1"/>
    <property type="match status" value="1"/>
</dbReference>
<keyword evidence="5" id="KW-1185">Reference proteome</keyword>
<dbReference type="InterPro" id="IPR050863">
    <property type="entry name" value="CenT-Element_Derived"/>
</dbReference>
<dbReference type="GO" id="GO:0005634">
    <property type="term" value="C:nucleus"/>
    <property type="evidence" value="ECO:0007669"/>
    <property type="project" value="TreeGrafter"/>
</dbReference>
<evidence type="ECO:0000256" key="2">
    <source>
        <dbReference type="SAM" id="Coils"/>
    </source>
</evidence>
<reference evidence="4 5" key="1">
    <citation type="submission" date="2023-01" db="EMBL/GenBank/DDBJ databases">
        <authorList>
            <person name="Whitehead M."/>
        </authorList>
    </citation>
    <scope>NUCLEOTIDE SEQUENCE [LARGE SCALE GENOMIC DNA]</scope>
</reference>
<dbReference type="Pfam" id="PF03221">
    <property type="entry name" value="HTH_Tnp_Tc5"/>
    <property type="match status" value="1"/>
</dbReference>
<comment type="caution">
    <text evidence="4">The sequence shown here is derived from an EMBL/GenBank/DDBJ whole genome shotgun (WGS) entry which is preliminary data.</text>
</comment>
<feature type="coiled-coil region" evidence="2">
    <location>
        <begin position="574"/>
        <end position="604"/>
    </location>
</feature>
<accession>A0AAV0WP37</accession>
<dbReference type="InterPro" id="IPR006600">
    <property type="entry name" value="HTH_CenpB_DNA-bd_dom"/>
</dbReference>
<feature type="domain" description="HTH CENPB-type" evidence="3">
    <location>
        <begin position="52"/>
        <end position="127"/>
    </location>
</feature>